<keyword evidence="2" id="KW-1185">Reference proteome</keyword>
<comment type="caution">
    <text evidence="1">The sequence shown here is derived from an EMBL/GenBank/DDBJ whole genome shotgun (WGS) entry which is preliminary data.</text>
</comment>
<gene>
    <name evidence="1" type="ORF">LPAF129_09220</name>
</gene>
<sequence>MVTDMRELGMKPHLLIDLANRGQLEWVDRGVYIDSAIFEDDLYILQYRFKKGVFFKDSALFLHHMLDRTPDRYQINFPLGYNSSTIKRYPVRVYRQKEEWQSLGIEEVLTPGQHKVRVYNIERTLCDILRQRDSSDSETIRQAMVMYAHMNSKNLRRLTEYARLFKVEEKISNYMEVLL</sequence>
<dbReference type="Proteomes" id="UP001055149">
    <property type="component" value="Unassembled WGS sequence"/>
</dbReference>
<organism evidence="1 2">
    <name type="scientific">Ligilactobacillus pabuli</name>
    <dbReference type="NCBI Taxonomy" id="2886039"/>
    <lineage>
        <taxon>Bacteria</taxon>
        <taxon>Bacillati</taxon>
        <taxon>Bacillota</taxon>
        <taxon>Bacilli</taxon>
        <taxon>Lactobacillales</taxon>
        <taxon>Lactobacillaceae</taxon>
        <taxon>Ligilactobacillus</taxon>
    </lineage>
</organism>
<protein>
    <submittedName>
        <fullName evidence="1">Transcriptional regulator</fullName>
    </submittedName>
</protein>
<dbReference type="EMBL" id="BQXH01000007">
    <property type="protein sequence ID" value="GKS81236.1"/>
    <property type="molecule type" value="Genomic_DNA"/>
</dbReference>
<accession>A0ABQ5JKJ7</accession>
<reference evidence="1" key="1">
    <citation type="journal article" date="2022" name="Int. J. Syst. Evol. Microbiol.">
        <title>A novel species of lactic acid bacteria, Ligilactobacillus pabuli sp. nov., isolated from alfalfa silage.</title>
        <authorList>
            <person name="Tohno M."/>
            <person name="Tanizawa Y."/>
            <person name="Sawada H."/>
            <person name="Sakamoto M."/>
            <person name="Ohkuma M."/>
            <person name="Kobayashi H."/>
        </authorList>
    </citation>
    <scope>NUCLEOTIDE SEQUENCE</scope>
    <source>
        <strain evidence="1">AF129</strain>
    </source>
</reference>
<evidence type="ECO:0000313" key="1">
    <source>
        <dbReference type="EMBL" id="GKS81236.1"/>
    </source>
</evidence>
<name>A0ABQ5JKJ7_9LACO</name>
<dbReference type="RefSeq" id="WP_244054997.1">
    <property type="nucleotide sequence ID" value="NZ_BQXH01000007.1"/>
</dbReference>
<evidence type="ECO:0000313" key="2">
    <source>
        <dbReference type="Proteomes" id="UP001055149"/>
    </source>
</evidence>
<proteinExistence type="predicted"/>